<dbReference type="AlphaFoldDB" id="A0AAV7IRB6"/>
<evidence type="ECO:0000313" key="1">
    <source>
        <dbReference type="EMBL" id="KAH0567303.1"/>
    </source>
</evidence>
<name>A0AAV7IRB6_COTGL</name>
<keyword evidence="2" id="KW-1185">Reference proteome</keyword>
<gene>
    <name evidence="1" type="ORF">KQX54_008249</name>
</gene>
<organism evidence="1 2">
    <name type="scientific">Cotesia glomerata</name>
    <name type="common">Lepidopteran parasitic wasp</name>
    <name type="synonym">Apanteles glomeratus</name>
    <dbReference type="NCBI Taxonomy" id="32391"/>
    <lineage>
        <taxon>Eukaryota</taxon>
        <taxon>Metazoa</taxon>
        <taxon>Ecdysozoa</taxon>
        <taxon>Arthropoda</taxon>
        <taxon>Hexapoda</taxon>
        <taxon>Insecta</taxon>
        <taxon>Pterygota</taxon>
        <taxon>Neoptera</taxon>
        <taxon>Endopterygota</taxon>
        <taxon>Hymenoptera</taxon>
        <taxon>Apocrita</taxon>
        <taxon>Ichneumonoidea</taxon>
        <taxon>Braconidae</taxon>
        <taxon>Microgastrinae</taxon>
        <taxon>Cotesia</taxon>
    </lineage>
</organism>
<proteinExistence type="predicted"/>
<dbReference type="Proteomes" id="UP000826195">
    <property type="component" value="Unassembled WGS sequence"/>
</dbReference>
<accession>A0AAV7IRB6</accession>
<sequence>MLFIVHLEKRTLVHRKLSDIQRNLGVSDSVTLLKLKEDQEIERNVPKIQGTARSLPRLLPSFVRLPVCLCFSSKALTIVKVLRMAEHFQLEETKMCKLVYVLIYVKVYPPYQFFPVHSVEQNKNIYQDPNDKIDRKLSS</sequence>
<dbReference type="EMBL" id="JAHXZJ010000001">
    <property type="protein sequence ID" value="KAH0567303.1"/>
    <property type="molecule type" value="Genomic_DNA"/>
</dbReference>
<reference evidence="1 2" key="1">
    <citation type="journal article" date="2021" name="J. Hered.">
        <title>A chromosome-level genome assembly of the parasitoid wasp, Cotesia glomerata (Hymenoptera: Braconidae).</title>
        <authorList>
            <person name="Pinto B.J."/>
            <person name="Weis J.J."/>
            <person name="Gamble T."/>
            <person name="Ode P.J."/>
            <person name="Paul R."/>
            <person name="Zaspel J.M."/>
        </authorList>
    </citation>
    <scope>NUCLEOTIDE SEQUENCE [LARGE SCALE GENOMIC DNA]</scope>
    <source>
        <strain evidence="1">CgM1</strain>
    </source>
</reference>
<protein>
    <submittedName>
        <fullName evidence="1">Uncharacterized protein</fullName>
    </submittedName>
</protein>
<evidence type="ECO:0000313" key="2">
    <source>
        <dbReference type="Proteomes" id="UP000826195"/>
    </source>
</evidence>
<comment type="caution">
    <text evidence="1">The sequence shown here is derived from an EMBL/GenBank/DDBJ whole genome shotgun (WGS) entry which is preliminary data.</text>
</comment>